<keyword evidence="7" id="KW-0143">Chaperone</keyword>
<accession>A0A644YDX9</accession>
<evidence type="ECO:0000256" key="2">
    <source>
        <dbReference type="ARBA" id="ARBA00022475"/>
    </source>
</evidence>
<evidence type="ECO:0000259" key="12">
    <source>
        <dbReference type="PROSITE" id="PS50198"/>
    </source>
</evidence>
<comment type="similarity">
    <text evidence="8">Belongs to the PpiD chaperone family.</text>
</comment>
<dbReference type="Pfam" id="PF13616">
    <property type="entry name" value="Rotamase_3"/>
    <property type="match status" value="1"/>
</dbReference>
<evidence type="ECO:0000256" key="1">
    <source>
        <dbReference type="ARBA" id="ARBA00004382"/>
    </source>
</evidence>
<dbReference type="EMBL" id="VSSQ01004330">
    <property type="protein sequence ID" value="MPM24733.1"/>
    <property type="molecule type" value="Genomic_DNA"/>
</dbReference>
<evidence type="ECO:0000256" key="7">
    <source>
        <dbReference type="ARBA" id="ARBA00023186"/>
    </source>
</evidence>
<dbReference type="GO" id="GO:0003755">
    <property type="term" value="F:peptidyl-prolyl cis-trans isomerase activity"/>
    <property type="evidence" value="ECO:0007669"/>
    <property type="project" value="InterPro"/>
</dbReference>
<dbReference type="PROSITE" id="PS50198">
    <property type="entry name" value="PPIC_PPIASE_2"/>
    <property type="match status" value="1"/>
</dbReference>
<dbReference type="PANTHER" id="PTHR47529">
    <property type="entry name" value="PEPTIDYL-PROLYL CIS-TRANS ISOMERASE D"/>
    <property type="match status" value="1"/>
</dbReference>
<dbReference type="SUPFAM" id="SSF54534">
    <property type="entry name" value="FKBP-like"/>
    <property type="match status" value="1"/>
</dbReference>
<comment type="subcellular location">
    <subcellularLocation>
        <location evidence="1">Cell inner membrane</location>
        <topology evidence="1">Single-pass type II membrane protein</topology>
        <orientation evidence="1">Periplasmic side</orientation>
    </subcellularLocation>
</comment>
<keyword evidence="4 11" id="KW-0812">Transmembrane</keyword>
<reference evidence="13" key="1">
    <citation type="submission" date="2019-08" db="EMBL/GenBank/DDBJ databases">
        <authorList>
            <person name="Kucharzyk K."/>
            <person name="Murdoch R.W."/>
            <person name="Higgins S."/>
            <person name="Loffler F."/>
        </authorList>
    </citation>
    <scope>NUCLEOTIDE SEQUENCE</scope>
</reference>
<keyword evidence="2" id="KW-1003">Cell membrane</keyword>
<organism evidence="13">
    <name type="scientific">bioreactor metagenome</name>
    <dbReference type="NCBI Taxonomy" id="1076179"/>
    <lineage>
        <taxon>unclassified sequences</taxon>
        <taxon>metagenomes</taxon>
        <taxon>ecological metagenomes</taxon>
    </lineage>
</organism>
<dbReference type="InterPro" id="IPR052029">
    <property type="entry name" value="PpiD_chaperone"/>
</dbReference>
<evidence type="ECO:0000256" key="10">
    <source>
        <dbReference type="ARBA" id="ARBA00042775"/>
    </source>
</evidence>
<evidence type="ECO:0000256" key="4">
    <source>
        <dbReference type="ARBA" id="ARBA00022692"/>
    </source>
</evidence>
<keyword evidence="3" id="KW-0997">Cell inner membrane</keyword>
<evidence type="ECO:0000256" key="8">
    <source>
        <dbReference type="ARBA" id="ARBA00038408"/>
    </source>
</evidence>
<dbReference type="InterPro" id="IPR027304">
    <property type="entry name" value="Trigger_fact/SurA_dom_sf"/>
</dbReference>
<dbReference type="PANTHER" id="PTHR47529:SF1">
    <property type="entry name" value="PERIPLASMIC CHAPERONE PPID"/>
    <property type="match status" value="1"/>
</dbReference>
<evidence type="ECO:0000256" key="6">
    <source>
        <dbReference type="ARBA" id="ARBA00023136"/>
    </source>
</evidence>
<evidence type="ECO:0000256" key="5">
    <source>
        <dbReference type="ARBA" id="ARBA00022989"/>
    </source>
</evidence>
<evidence type="ECO:0000256" key="11">
    <source>
        <dbReference type="SAM" id="Phobius"/>
    </source>
</evidence>
<keyword evidence="13" id="KW-0413">Isomerase</keyword>
<protein>
    <recommendedName>
        <fullName evidence="9">Periplasmic chaperone PpiD</fullName>
    </recommendedName>
    <alternativeName>
        <fullName evidence="10">Periplasmic folding chaperone</fullName>
    </alternativeName>
</protein>
<proteinExistence type="inferred from homology"/>
<keyword evidence="6 11" id="KW-0472">Membrane</keyword>
<dbReference type="Pfam" id="PF13623">
    <property type="entry name" value="SurA_N_2"/>
    <property type="match status" value="1"/>
</dbReference>
<dbReference type="GO" id="GO:0005886">
    <property type="term" value="C:plasma membrane"/>
    <property type="evidence" value="ECO:0007669"/>
    <property type="project" value="UniProtKB-SubCell"/>
</dbReference>
<dbReference type="SUPFAM" id="SSF109998">
    <property type="entry name" value="Triger factor/SurA peptide-binding domain-like"/>
    <property type="match status" value="1"/>
</dbReference>
<feature type="transmembrane region" description="Helical" evidence="11">
    <location>
        <begin position="12"/>
        <end position="31"/>
    </location>
</feature>
<name>A0A644YDX9_9ZZZZ</name>
<comment type="caution">
    <text evidence="13">The sequence shown here is derived from an EMBL/GenBank/DDBJ whole genome shotgun (WGS) entry which is preliminary data.</text>
</comment>
<gene>
    <name evidence="13" type="primary">prsA_7</name>
    <name evidence="13" type="ORF">SDC9_71218</name>
</gene>
<evidence type="ECO:0000256" key="3">
    <source>
        <dbReference type="ARBA" id="ARBA00022519"/>
    </source>
</evidence>
<dbReference type="InterPro" id="IPR000297">
    <property type="entry name" value="PPIase_PpiC"/>
</dbReference>
<keyword evidence="5 11" id="KW-1133">Transmembrane helix</keyword>
<evidence type="ECO:0000256" key="9">
    <source>
        <dbReference type="ARBA" id="ARBA00040743"/>
    </source>
</evidence>
<dbReference type="AlphaFoldDB" id="A0A644YDX9"/>
<dbReference type="InterPro" id="IPR046357">
    <property type="entry name" value="PPIase_dom_sf"/>
</dbReference>
<sequence length="714" mass="80558">MATIGKIRKHSGLLVAIIGVALALFVLSDFMTKGRGNRSVEPLAVVFGEKIKYQDFTAKVEERKAQYMMQYGQDLQFSASDNFQISNEVFDKMVEDLILQEEYDKLGLAVSDAELGELFTGKFVHPLIKQLFTNPETGVFDPNQVAMYIESLDERSPEEQQNWHMYENMIIEERTKTKYVTLVSKGYYIPKAFIERDNIDRNKKYVTTYTGLRFASISDSTITVSDEDMKKYYDEHKFDFVYDEPIASLDFVIFNVKPSATDHKYMKEKVDTIYSHFLTTADADMPAFINSSSDIDFVWDSSYLRREVLPVKADTLFGAKIGSFVAPYMDNNIYFMHKLLDRKMIPDSLKAAHILISYQGAMKADSGVTRTKEEAKHVADSLLSVVRGKDSTFFSQVAIANSNDPSVKQNAGYFDWFPEGAMVPEFNKACVEGANGSYTVVETAYGYHIIKVIDKTKPISKVKIATIRRTVEPSTVTSDSIYNLANVFAAESQTQEAFDKNILDKGYNINVAEKVRVTDYTINGINEGREVVRWAYNEETVPGQVSNVFSLDGETKYVIAVLKTKAEKGQAEFEQVKAFIEPFAKKEKKAQMLLEKMNSALNGVNSVDALAKKLNTEVDTFDVTFATYSLPGFGNEPEIVGNITASQKGQMSKALKGEMGIFVYTVLDVVEAQPADLNAIVSQKMQFFQSKVNYELFKALQKKADIEDNRILFY</sequence>
<dbReference type="Gene3D" id="3.10.50.40">
    <property type="match status" value="1"/>
</dbReference>
<evidence type="ECO:0000313" key="13">
    <source>
        <dbReference type="EMBL" id="MPM24733.1"/>
    </source>
</evidence>
<feature type="domain" description="PpiC" evidence="12">
    <location>
        <begin position="346"/>
        <end position="454"/>
    </location>
</feature>